<evidence type="ECO:0000313" key="2">
    <source>
        <dbReference type="Proteomes" id="UP000675664"/>
    </source>
</evidence>
<accession>A0A8J8B148</accession>
<organism evidence="1 2">
    <name type="scientific">Sinanaerobacter chloroacetimidivorans</name>
    <dbReference type="NCBI Taxonomy" id="2818044"/>
    <lineage>
        <taxon>Bacteria</taxon>
        <taxon>Bacillati</taxon>
        <taxon>Bacillota</taxon>
        <taxon>Clostridia</taxon>
        <taxon>Peptostreptococcales</taxon>
        <taxon>Anaerovoracaceae</taxon>
        <taxon>Sinanaerobacter</taxon>
    </lineage>
</organism>
<dbReference type="AlphaFoldDB" id="A0A8J8B148"/>
<reference evidence="1" key="1">
    <citation type="submission" date="2021-04" db="EMBL/GenBank/DDBJ databases">
        <title>Sinoanaerobacter chloroacetimidivorans sp. nov., an obligate anaerobic bacterium isolated from anaerobic sludge.</title>
        <authorList>
            <person name="Bao Y."/>
        </authorList>
    </citation>
    <scope>NUCLEOTIDE SEQUENCE</scope>
    <source>
        <strain evidence="1">BAD-6</strain>
    </source>
</reference>
<reference evidence="1" key="2">
    <citation type="submission" date="2021-04" db="EMBL/GenBank/DDBJ databases">
        <authorList>
            <person name="Liu J."/>
        </authorList>
    </citation>
    <scope>NUCLEOTIDE SEQUENCE</scope>
    <source>
        <strain evidence="1">BAD-6</strain>
    </source>
</reference>
<gene>
    <name evidence="1" type="ORF">KCX82_10615</name>
</gene>
<dbReference type="RefSeq" id="WP_227018457.1">
    <property type="nucleotide sequence ID" value="NZ_JAGSND010000006.1"/>
</dbReference>
<dbReference type="Pfam" id="PF19524">
    <property type="entry name" value="DUF6054"/>
    <property type="match status" value="1"/>
</dbReference>
<keyword evidence="2" id="KW-1185">Reference proteome</keyword>
<evidence type="ECO:0000313" key="1">
    <source>
        <dbReference type="EMBL" id="MBR0598328.1"/>
    </source>
</evidence>
<dbReference type="EMBL" id="JAGSND010000006">
    <property type="protein sequence ID" value="MBR0598328.1"/>
    <property type="molecule type" value="Genomic_DNA"/>
</dbReference>
<comment type="caution">
    <text evidence="1">The sequence shown here is derived from an EMBL/GenBank/DDBJ whole genome shotgun (WGS) entry which is preliminary data.</text>
</comment>
<name>A0A8J8B148_9FIRM</name>
<proteinExistence type="predicted"/>
<protein>
    <submittedName>
        <fullName evidence="1">Uncharacterized protein</fullName>
    </submittedName>
</protein>
<dbReference type="InterPro" id="IPR046117">
    <property type="entry name" value="DUF6054"/>
</dbReference>
<dbReference type="Proteomes" id="UP000675664">
    <property type="component" value="Unassembled WGS sequence"/>
</dbReference>
<sequence>MAMFQRIISGDFDDVVNRLHDIIMKSAMSIQLIDQCQYDVQDVKTIVMVYDKYYMRSSNRASLTVSVIGHGSTVMVCAIGAGGSTGTLFNFSWGAEEDFVSVVERAINQIS</sequence>